<evidence type="ECO:0000313" key="3">
    <source>
        <dbReference type="EMBL" id="CAF0982735.1"/>
    </source>
</evidence>
<feature type="transmembrane region" description="Helical" evidence="1">
    <location>
        <begin position="60"/>
        <end position="83"/>
    </location>
</feature>
<comment type="caution">
    <text evidence="3">The sequence shown here is derived from an EMBL/GenBank/DDBJ whole genome shotgun (WGS) entry which is preliminary data.</text>
</comment>
<dbReference type="EMBL" id="CAJNOJ010000003">
    <property type="protein sequence ID" value="CAF0732172.1"/>
    <property type="molecule type" value="Genomic_DNA"/>
</dbReference>
<dbReference type="AlphaFoldDB" id="A0A814FFS3"/>
<keyword evidence="1" id="KW-0472">Membrane</keyword>
<sequence>MQCNKFYLYLFSVFIVFGSSWLNIIEILDSLNTSLLPYSNTTDESSTTEIRAQLSEFIQWFSPLLVTLSLSTALVCPFLCWILQERCLSSKMNDRSSTLLTMPQLLVVGSETQKQEINKIPTGLRTSCAPSEQNLWYSATEIASSFV</sequence>
<organism evidence="3 4">
    <name type="scientific">Adineta ricciae</name>
    <name type="common">Rotifer</name>
    <dbReference type="NCBI Taxonomy" id="249248"/>
    <lineage>
        <taxon>Eukaryota</taxon>
        <taxon>Metazoa</taxon>
        <taxon>Spiralia</taxon>
        <taxon>Gnathifera</taxon>
        <taxon>Rotifera</taxon>
        <taxon>Eurotatoria</taxon>
        <taxon>Bdelloidea</taxon>
        <taxon>Adinetida</taxon>
        <taxon>Adinetidae</taxon>
        <taxon>Adineta</taxon>
    </lineage>
</organism>
<feature type="transmembrane region" description="Helical" evidence="1">
    <location>
        <begin position="7"/>
        <end position="28"/>
    </location>
</feature>
<dbReference type="Proteomes" id="UP000663828">
    <property type="component" value="Unassembled WGS sequence"/>
</dbReference>
<reference evidence="3" key="1">
    <citation type="submission" date="2021-02" db="EMBL/GenBank/DDBJ databases">
        <authorList>
            <person name="Nowell W R."/>
        </authorList>
    </citation>
    <scope>NUCLEOTIDE SEQUENCE</scope>
</reference>
<protein>
    <submittedName>
        <fullName evidence="3">Uncharacterized protein</fullName>
    </submittedName>
</protein>
<keyword evidence="1" id="KW-1133">Transmembrane helix</keyword>
<dbReference type="EMBL" id="CAJNOR010000691">
    <property type="protein sequence ID" value="CAF0982735.1"/>
    <property type="molecule type" value="Genomic_DNA"/>
</dbReference>
<keyword evidence="1" id="KW-0812">Transmembrane</keyword>
<name>A0A814FFS3_ADIRI</name>
<evidence type="ECO:0000313" key="4">
    <source>
        <dbReference type="Proteomes" id="UP000663828"/>
    </source>
</evidence>
<dbReference type="OrthoDB" id="10315748at2759"/>
<dbReference type="Proteomes" id="UP000663852">
    <property type="component" value="Unassembled WGS sequence"/>
</dbReference>
<gene>
    <name evidence="2" type="ORF">EDS130_LOCUS1171</name>
    <name evidence="3" type="ORF">XAT740_LOCUS12270</name>
</gene>
<evidence type="ECO:0000256" key="1">
    <source>
        <dbReference type="SAM" id="Phobius"/>
    </source>
</evidence>
<proteinExistence type="predicted"/>
<accession>A0A814FFS3</accession>
<keyword evidence="4" id="KW-1185">Reference proteome</keyword>
<evidence type="ECO:0000313" key="2">
    <source>
        <dbReference type="EMBL" id="CAF0732172.1"/>
    </source>
</evidence>